<feature type="coiled-coil region" evidence="1">
    <location>
        <begin position="46"/>
        <end position="111"/>
    </location>
</feature>
<dbReference type="OrthoDB" id="1390140at2"/>
<accession>K1LIP4</accession>
<proteinExistence type="predicted"/>
<evidence type="ECO:0000313" key="2">
    <source>
        <dbReference type="EMBL" id="EKB56585.1"/>
    </source>
</evidence>
<dbReference type="STRING" id="883096.HMPREF9699_01314"/>
<gene>
    <name evidence="2" type="ORF">HMPREF9699_01314</name>
</gene>
<evidence type="ECO:0000256" key="1">
    <source>
        <dbReference type="SAM" id="Coils"/>
    </source>
</evidence>
<dbReference type="RefSeq" id="WP_002663438.1">
    <property type="nucleotide sequence ID" value="NZ_JH932293.1"/>
</dbReference>
<protein>
    <submittedName>
        <fullName evidence="2">Uncharacterized protein</fullName>
    </submittedName>
</protein>
<reference evidence="2 3" key="1">
    <citation type="submission" date="2012-07" db="EMBL/GenBank/DDBJ databases">
        <title>The Genome Sequence of Bergeyella zoohelcum ATCC 43767.</title>
        <authorList>
            <consortium name="The Broad Institute Genome Sequencing Platform"/>
            <person name="Earl A."/>
            <person name="Ward D."/>
            <person name="Feldgarden M."/>
            <person name="Gevers D."/>
            <person name="Huys G."/>
            <person name="Walker B."/>
            <person name="Young S.K."/>
            <person name="Zeng Q."/>
            <person name="Gargeya S."/>
            <person name="Fitzgerald M."/>
            <person name="Haas B."/>
            <person name="Abouelleil A."/>
            <person name="Alvarado L."/>
            <person name="Arachchi H.M."/>
            <person name="Berlin A.M."/>
            <person name="Chapman S.B."/>
            <person name="Goldberg J."/>
            <person name="Griggs A."/>
            <person name="Gujja S."/>
            <person name="Hansen M."/>
            <person name="Howarth C."/>
            <person name="Imamovic A."/>
            <person name="Larimer J."/>
            <person name="McCowen C."/>
            <person name="Montmayeur A."/>
            <person name="Murphy C."/>
            <person name="Neiman D."/>
            <person name="Pearson M."/>
            <person name="Priest M."/>
            <person name="Roberts A."/>
            <person name="Saif S."/>
            <person name="Shea T."/>
            <person name="Sisk P."/>
            <person name="Sykes S."/>
            <person name="Wortman J."/>
            <person name="Nusbaum C."/>
            <person name="Birren B."/>
        </authorList>
    </citation>
    <scope>NUCLEOTIDE SEQUENCE [LARGE SCALE GENOMIC DNA]</scope>
    <source>
        <strain evidence="2 3">ATCC 43767</strain>
    </source>
</reference>
<comment type="caution">
    <text evidence="2">The sequence shown here is derived from an EMBL/GenBank/DDBJ whole genome shotgun (WGS) entry which is preliminary data.</text>
</comment>
<dbReference type="eggNOG" id="ENOG502Z894">
    <property type="taxonomic scope" value="Bacteria"/>
</dbReference>
<dbReference type="PATRIC" id="fig|883096.3.peg.1350"/>
<name>K1LIP4_9FLAO</name>
<keyword evidence="1" id="KW-0175">Coiled coil</keyword>
<dbReference type="AlphaFoldDB" id="K1LIP4"/>
<dbReference type="EMBL" id="AGYA01000025">
    <property type="protein sequence ID" value="EKB56585.1"/>
    <property type="molecule type" value="Genomic_DNA"/>
</dbReference>
<keyword evidence="3" id="KW-1185">Reference proteome</keyword>
<organism evidence="2 3">
    <name type="scientific">Bergeyella zoohelcum ATCC 43767</name>
    <dbReference type="NCBI Taxonomy" id="883096"/>
    <lineage>
        <taxon>Bacteria</taxon>
        <taxon>Pseudomonadati</taxon>
        <taxon>Bacteroidota</taxon>
        <taxon>Flavobacteriia</taxon>
        <taxon>Flavobacteriales</taxon>
        <taxon>Weeksellaceae</taxon>
        <taxon>Bergeyella</taxon>
    </lineage>
</organism>
<sequence length="692" mass="77830">MKFKKMIMKLLGLSTLTMRDSKMELSAEQMEILESYLGKEDASLLISQVNEELAEVKTAKQELQEVKTALAEKEEDAEVKANTITALEEKVEQLVKEKADLSEKVTKLSNEPETEISAIVEKIKEGTMTKVFAIAGQLFGLEGKVWDISAPWNASALNGAKGSTTDFGSSAVIQRMNDDFLDYVRQYPEKIETLFNEYFKLPEHWPRVTGVMDRLMTATISVANVTQPRKARWAPKGDIVFKAEEMRVYPTQIDLQFNYWEMQKIETNWLNGFNKVGNQAYKMPFIAFLLMEFLKKARQEDADVLIRGVHVETPEDREKDKPAHYLFRANGLLKLIFDAKTAGKYRPFNLGAWSFAGAVDYIDNFIKQLPENVRNTEQLQMVLAPSKVLDYKRRYEQIYGGNTDYTGYPETPKDYQNIKFVPVPFLEGSDLILVTTMDNIKILEYKPEEKSLFTIEKFLRDVYAFADYRLGIGINHIGLATVEGDPLALVKQVIWTNNVPMFSSNFFATSYDDKTGILKVNHNRIKPDVDFTTDIREISGNVGDLLIIRGDISLGSAVKVKHSTKIKLASNADFNLKLGGDLTLIKVADGTYKEVSRTAEPYSEVTTMEFDSSVLDYKADNHSFVGSGATTLTKINGGVEGNRLRIYGGANALTVNNVAGNIKVDSQCVLNNAAKYLDLVFVNGIWTELGRG</sequence>
<evidence type="ECO:0000313" key="3">
    <source>
        <dbReference type="Proteomes" id="UP000006085"/>
    </source>
</evidence>
<dbReference type="HOGENOM" id="CLU_381230_0_0_10"/>
<dbReference type="Proteomes" id="UP000006085">
    <property type="component" value="Unassembled WGS sequence"/>
</dbReference>